<accession>A0A4Y7T1J2</accession>
<keyword evidence="3" id="KW-1185">Reference proteome</keyword>
<name>A0A4Y7T1J2_COPMI</name>
<dbReference type="EMBL" id="QPFP01000035">
    <property type="protein sequence ID" value="TEB28037.1"/>
    <property type="molecule type" value="Genomic_DNA"/>
</dbReference>
<dbReference type="Proteomes" id="UP000298030">
    <property type="component" value="Unassembled WGS sequence"/>
</dbReference>
<sequence length="865" mass="98698">MKRIGSVEYYSPNSIVNAILDPHASLGNPFRPGSQQRVRFTDLVTTRPWSEFFGWTSFIPLDDCYQFSPKSLLSALVHTPPIETLRNEAGGIDGFRLVRDNQWRVLEQNVYQAVCALKCAFHLPCVLPFLPHALGYDSTYTNKAQLRLSIAHSREWFLVWIGALSYCLYASEIYPDHLSRQPPYPRWRKALEHAGLSSAWIDEMIHSPIADYNSLSVRRVGCIIDLLHPDPGQPDVDWFLNAGVPVWYPWGKAEDREVGKRPEFAAHRPPAQIIPFQGIPGLGKLPSMGFIEPVQEANADTKVGKDEIATQREPEWMAFLRERENRGALIQSKENAKQRQARENRTRNPPTCSARVFEWTTSEEGGVNTWTRVPVPARWRADTLTLYASNRKRYDPIFNEWDCCDDFGDATGEEGEEEAEDAGEIDDHVQFEHSTLPPSTDSPVASGEHLRPALVLPSPNHASLPVLDPAPDLFQPDEPSGQEVDETFRLFYGYTPPPPTTLIPETKDTRRRDLFFRLLGQRYRCLEVERLAYFLSKPYLPVQYLVNCILDRTNDYRGVWDLCDDCVCPARFKPRFGMLRRLQVGAGPAEQVPPSGSDLCETVDNYFVLEDPSSPVPWKLAFISASAALTACRLPDDFTPFDIAAWMVQRGVPFRCFYPAPRFPRPLLQPTRCFNLLVRPFHHTFTKEDYHSYVHLRTLILGQPHMQAALKRGGIVWRLAIGTLGISKILQLPSLWHRTRRVTLGGVEFEDDGLTMNELDLICGAYECISSDGKQRSLKSWWPLARYYEKEECGENYGRWCSRREAWYEERLACIENGDSTAKPLSYTEWKSSQHGPRLIRTFHSAVEKASFDLLRRCPPPGYAS</sequence>
<comment type="caution">
    <text evidence="2">The sequence shown here is derived from an EMBL/GenBank/DDBJ whole genome shotgun (WGS) entry which is preliminary data.</text>
</comment>
<gene>
    <name evidence="2" type="ORF">FA13DRAFT_1633621</name>
</gene>
<dbReference type="OrthoDB" id="3270336at2759"/>
<evidence type="ECO:0000313" key="2">
    <source>
        <dbReference type="EMBL" id="TEB28037.1"/>
    </source>
</evidence>
<evidence type="ECO:0000256" key="1">
    <source>
        <dbReference type="SAM" id="MobiDB-lite"/>
    </source>
</evidence>
<protein>
    <submittedName>
        <fullName evidence="2">Uncharacterized protein</fullName>
    </submittedName>
</protein>
<feature type="region of interest" description="Disordered" evidence="1">
    <location>
        <begin position="329"/>
        <end position="351"/>
    </location>
</feature>
<dbReference type="AlphaFoldDB" id="A0A4Y7T1J2"/>
<proteinExistence type="predicted"/>
<dbReference type="STRING" id="71717.A0A4Y7T1J2"/>
<feature type="compositionally biased region" description="Basic and acidic residues" evidence="1">
    <location>
        <begin position="334"/>
        <end position="346"/>
    </location>
</feature>
<evidence type="ECO:0000313" key="3">
    <source>
        <dbReference type="Proteomes" id="UP000298030"/>
    </source>
</evidence>
<organism evidence="2 3">
    <name type="scientific">Coprinellus micaceus</name>
    <name type="common">Glistening ink-cap mushroom</name>
    <name type="synonym">Coprinus micaceus</name>
    <dbReference type="NCBI Taxonomy" id="71717"/>
    <lineage>
        <taxon>Eukaryota</taxon>
        <taxon>Fungi</taxon>
        <taxon>Dikarya</taxon>
        <taxon>Basidiomycota</taxon>
        <taxon>Agaricomycotina</taxon>
        <taxon>Agaricomycetes</taxon>
        <taxon>Agaricomycetidae</taxon>
        <taxon>Agaricales</taxon>
        <taxon>Agaricineae</taxon>
        <taxon>Psathyrellaceae</taxon>
        <taxon>Coprinellus</taxon>
    </lineage>
</organism>
<reference evidence="2 3" key="1">
    <citation type="journal article" date="2019" name="Nat. Ecol. Evol.">
        <title>Megaphylogeny resolves global patterns of mushroom evolution.</title>
        <authorList>
            <person name="Varga T."/>
            <person name="Krizsan K."/>
            <person name="Foldi C."/>
            <person name="Dima B."/>
            <person name="Sanchez-Garcia M."/>
            <person name="Sanchez-Ramirez S."/>
            <person name="Szollosi G.J."/>
            <person name="Szarkandi J.G."/>
            <person name="Papp V."/>
            <person name="Albert L."/>
            <person name="Andreopoulos W."/>
            <person name="Angelini C."/>
            <person name="Antonin V."/>
            <person name="Barry K.W."/>
            <person name="Bougher N.L."/>
            <person name="Buchanan P."/>
            <person name="Buyck B."/>
            <person name="Bense V."/>
            <person name="Catcheside P."/>
            <person name="Chovatia M."/>
            <person name="Cooper J."/>
            <person name="Damon W."/>
            <person name="Desjardin D."/>
            <person name="Finy P."/>
            <person name="Geml J."/>
            <person name="Haridas S."/>
            <person name="Hughes K."/>
            <person name="Justo A."/>
            <person name="Karasinski D."/>
            <person name="Kautmanova I."/>
            <person name="Kiss B."/>
            <person name="Kocsube S."/>
            <person name="Kotiranta H."/>
            <person name="LaButti K.M."/>
            <person name="Lechner B.E."/>
            <person name="Liimatainen K."/>
            <person name="Lipzen A."/>
            <person name="Lukacs Z."/>
            <person name="Mihaltcheva S."/>
            <person name="Morgado L.N."/>
            <person name="Niskanen T."/>
            <person name="Noordeloos M.E."/>
            <person name="Ohm R.A."/>
            <person name="Ortiz-Santana B."/>
            <person name="Ovrebo C."/>
            <person name="Racz N."/>
            <person name="Riley R."/>
            <person name="Savchenko A."/>
            <person name="Shiryaev A."/>
            <person name="Soop K."/>
            <person name="Spirin V."/>
            <person name="Szebenyi C."/>
            <person name="Tomsovsky M."/>
            <person name="Tulloss R.E."/>
            <person name="Uehling J."/>
            <person name="Grigoriev I.V."/>
            <person name="Vagvolgyi C."/>
            <person name="Papp T."/>
            <person name="Martin F.M."/>
            <person name="Miettinen O."/>
            <person name="Hibbett D.S."/>
            <person name="Nagy L.G."/>
        </authorList>
    </citation>
    <scope>NUCLEOTIDE SEQUENCE [LARGE SCALE GENOMIC DNA]</scope>
    <source>
        <strain evidence="2 3">FP101781</strain>
    </source>
</reference>